<dbReference type="RefSeq" id="WP_139716029.1">
    <property type="nucleotide sequence ID" value="NZ_CP040871.1"/>
</dbReference>
<evidence type="ECO:0000313" key="3">
    <source>
        <dbReference type="EMBL" id="QDA56977.1"/>
    </source>
</evidence>
<dbReference type="Gene3D" id="1.10.4080.10">
    <property type="entry name" value="ADP-ribosylation/Crystallin J1"/>
    <property type="match status" value="1"/>
</dbReference>
<keyword evidence="3" id="KW-0378">Hydrolase</keyword>
<dbReference type="GO" id="GO:0016787">
    <property type="term" value="F:hydrolase activity"/>
    <property type="evidence" value="ECO:0007669"/>
    <property type="project" value="UniProtKB-KW"/>
</dbReference>
<evidence type="ECO:0000256" key="2">
    <source>
        <dbReference type="SAM" id="MobiDB-lite"/>
    </source>
</evidence>
<proteinExistence type="predicted"/>
<dbReference type="KEGG" id="thes:FHQ07_06430"/>
<sequence>MKNDGNVSGAHRVPLQRAHSGDRATSKENPGIVYERQARSLLVGDALGVPYEFHTPEAIPPLEQIKFSPPNGFSRAHSSVPPGTWSEDGPQALALLHSLIADQRDV</sequence>
<feature type="binding site" evidence="1">
    <location>
        <position position="88"/>
    </location>
    <ligand>
        <name>Mg(2+)</name>
        <dbReference type="ChEBI" id="CHEBI:18420"/>
        <label>1</label>
    </ligand>
</feature>
<dbReference type="Pfam" id="PF03747">
    <property type="entry name" value="ADP_ribosyl_GH"/>
    <property type="match status" value="1"/>
</dbReference>
<protein>
    <submittedName>
        <fullName evidence="3">ADP-ribosylglycohydrolase family protein</fullName>
    </submittedName>
</protein>
<keyword evidence="1" id="KW-0460">Magnesium</keyword>
<name>A0A5B7ZQ17_9GAMM</name>
<feature type="region of interest" description="Disordered" evidence="2">
    <location>
        <begin position="1"/>
        <end position="32"/>
    </location>
</feature>
<comment type="cofactor">
    <cofactor evidence="1">
        <name>Mg(2+)</name>
        <dbReference type="ChEBI" id="CHEBI:18420"/>
    </cofactor>
    <text evidence="1">Binds 2 magnesium ions per subunit.</text>
</comment>
<dbReference type="SUPFAM" id="SSF101478">
    <property type="entry name" value="ADP-ribosylglycohydrolase"/>
    <property type="match status" value="1"/>
</dbReference>
<reference evidence="3 4" key="1">
    <citation type="submission" date="2019-06" db="EMBL/GenBank/DDBJ databases">
        <title>Thermomonas aquatica sp. nov., isolated from an industrial wastewater treatment plant.</title>
        <authorList>
            <person name="Jeon J.H."/>
            <person name="Park D.-S."/>
        </authorList>
    </citation>
    <scope>NUCLEOTIDE SEQUENCE [LARGE SCALE GENOMIC DNA]</scope>
    <source>
        <strain evidence="3 4">SY21</strain>
    </source>
</reference>
<gene>
    <name evidence="3" type="ORF">FHQ07_06430</name>
</gene>
<dbReference type="InterPro" id="IPR036705">
    <property type="entry name" value="Ribosyl_crysJ1_sf"/>
</dbReference>
<dbReference type="EMBL" id="CP040871">
    <property type="protein sequence ID" value="QDA56977.1"/>
    <property type="molecule type" value="Genomic_DNA"/>
</dbReference>
<keyword evidence="1" id="KW-0479">Metal-binding</keyword>
<dbReference type="AlphaFoldDB" id="A0A5B7ZQ17"/>
<evidence type="ECO:0000313" key="4">
    <source>
        <dbReference type="Proteomes" id="UP000308149"/>
    </source>
</evidence>
<dbReference type="Proteomes" id="UP000308149">
    <property type="component" value="Chromosome"/>
</dbReference>
<dbReference type="GO" id="GO:0046872">
    <property type="term" value="F:metal ion binding"/>
    <property type="evidence" value="ECO:0007669"/>
    <property type="project" value="UniProtKB-KW"/>
</dbReference>
<keyword evidence="4" id="KW-1185">Reference proteome</keyword>
<evidence type="ECO:0000256" key="1">
    <source>
        <dbReference type="PIRSR" id="PIRSR605502-1"/>
    </source>
</evidence>
<feature type="region of interest" description="Disordered" evidence="2">
    <location>
        <begin position="62"/>
        <end position="87"/>
    </location>
</feature>
<dbReference type="OrthoDB" id="9798107at2"/>
<dbReference type="InterPro" id="IPR005502">
    <property type="entry name" value="Ribosyl_crysJ1"/>
</dbReference>
<accession>A0A5B7ZQ17</accession>
<feature type="binding site" evidence="1">
    <location>
        <position position="86"/>
    </location>
    <ligand>
        <name>Mg(2+)</name>
        <dbReference type="ChEBI" id="CHEBI:18420"/>
        <label>1</label>
    </ligand>
</feature>
<organism evidence="3 4">
    <name type="scientific">Thermomonas aquatica</name>
    <dbReference type="NCBI Taxonomy" id="2202149"/>
    <lineage>
        <taxon>Bacteria</taxon>
        <taxon>Pseudomonadati</taxon>
        <taxon>Pseudomonadota</taxon>
        <taxon>Gammaproteobacteria</taxon>
        <taxon>Lysobacterales</taxon>
        <taxon>Lysobacteraceae</taxon>
        <taxon>Thermomonas</taxon>
    </lineage>
</organism>